<gene>
    <name evidence="2" type="ORF">DB30_02026</name>
</gene>
<name>A0A0C2CLJ4_9BACT</name>
<feature type="region of interest" description="Disordered" evidence="1">
    <location>
        <begin position="24"/>
        <end position="54"/>
    </location>
</feature>
<dbReference type="Proteomes" id="UP000031599">
    <property type="component" value="Unassembled WGS sequence"/>
</dbReference>
<evidence type="ECO:0000313" key="3">
    <source>
        <dbReference type="Proteomes" id="UP000031599"/>
    </source>
</evidence>
<protein>
    <submittedName>
        <fullName evidence="2">Uncharacterized protein</fullName>
    </submittedName>
</protein>
<evidence type="ECO:0000313" key="2">
    <source>
        <dbReference type="EMBL" id="KIG12111.1"/>
    </source>
</evidence>
<dbReference type="EMBL" id="JMCC02000150">
    <property type="protein sequence ID" value="KIG12111.1"/>
    <property type="molecule type" value="Genomic_DNA"/>
</dbReference>
<comment type="caution">
    <text evidence="2">The sequence shown here is derived from an EMBL/GenBank/DDBJ whole genome shotgun (WGS) entry which is preliminary data.</text>
</comment>
<dbReference type="AlphaFoldDB" id="A0A0C2CLJ4"/>
<proteinExistence type="predicted"/>
<reference evidence="2 3" key="1">
    <citation type="submission" date="2014-12" db="EMBL/GenBank/DDBJ databases">
        <title>Genome assembly of Enhygromyxa salina DSM 15201.</title>
        <authorList>
            <person name="Sharma G."/>
            <person name="Subramanian S."/>
        </authorList>
    </citation>
    <scope>NUCLEOTIDE SEQUENCE [LARGE SCALE GENOMIC DNA]</scope>
    <source>
        <strain evidence="2 3">DSM 15201</strain>
    </source>
</reference>
<sequence length="85" mass="9045">MAERKLNRILCGPWELGASTLHRKQCGAGSKPRGPSRCSGPETSTPHRGSEARQKNLGSKYLNSLAHWLAGGVARVLGAPGLAQR</sequence>
<accession>A0A0C2CLJ4</accession>
<organism evidence="2 3">
    <name type="scientific">Enhygromyxa salina</name>
    <dbReference type="NCBI Taxonomy" id="215803"/>
    <lineage>
        <taxon>Bacteria</taxon>
        <taxon>Pseudomonadati</taxon>
        <taxon>Myxococcota</taxon>
        <taxon>Polyangia</taxon>
        <taxon>Nannocystales</taxon>
        <taxon>Nannocystaceae</taxon>
        <taxon>Enhygromyxa</taxon>
    </lineage>
</organism>
<evidence type="ECO:0000256" key="1">
    <source>
        <dbReference type="SAM" id="MobiDB-lite"/>
    </source>
</evidence>